<reference evidence="3" key="1">
    <citation type="submission" date="2020-05" db="EMBL/GenBank/DDBJ databases">
        <title>WGS assembly of Corymbia citriodora subspecies variegata.</title>
        <authorList>
            <person name="Barry K."/>
            <person name="Hundley H."/>
            <person name="Shu S."/>
            <person name="Jenkins J."/>
            <person name="Grimwood J."/>
            <person name="Baten A."/>
        </authorList>
    </citation>
    <scope>NUCLEOTIDE SEQUENCE</scope>
    <source>
        <strain evidence="3">CV2-018</strain>
    </source>
</reference>
<dbReference type="Proteomes" id="UP000806378">
    <property type="component" value="Unassembled WGS sequence"/>
</dbReference>
<sequence length="623" mass="71704">MSKSIDASRFFIYGYKCKEFENLKCIDFGECLSLICMPDISCIPNLEKLNRIKCKNLEHVHDSVANHRKLWMLDLTSCSKLQRFPDIPNKNKNLRGIYLGWTSIEELPTSIGNLVSLEKIDLNYCKKLTIIPSSIYKLQHLESMDLQGCSQLIKFPKEKEEDLSEPRTTMGFPKLKSLILTECLLPEVEFLENLSYFSSLQKLCLSGNNFTNLPTCEKLYNLKDLYVSDCQQLQEIPKIPEKLRRLEANGCKSLSRIPSNLQDAENVELYSCQEPVRSNFEKLSNSLHQLQKFRPQTKCQFVVLGGEMPKWLLLNKEGYISFVASKDLYEKILGVAFCVVFRGKGIFHYELLGVVNCKGRKRRISVRPYDLDHVLLGYMAPKELWTIDHFSPNDSSHFHISIRVDYYRNNQGDTMTVKKCGFQLMCKPLENDSEVLLQDNQLLDPALLYEVSHEDNPISTKEESSSETKSLQDENMIDFSIEKHCYSTLEPLFWNVRPGREMPKECVLVEDGTISFMASQDLYDKLIGLYICVVFGVEDGKKEVSFNIVPYINGQRRNELSGTLCPFDMDHVWCQLFTPHKLWGALEGTVDFGQYGESYLQFSLNIRVAGVTVKKLGYRIRSC</sequence>
<feature type="domain" description="Disease resistance protein RPS4B/Roq1-like leucine-rich repeats" evidence="2">
    <location>
        <begin position="70"/>
        <end position="264"/>
    </location>
</feature>
<dbReference type="InterPro" id="IPR001611">
    <property type="entry name" value="Leu-rich_rpt"/>
</dbReference>
<dbReference type="PANTHER" id="PTHR47186:SF3">
    <property type="entry name" value="OS09G0267800 PROTEIN"/>
    <property type="match status" value="1"/>
</dbReference>
<evidence type="ECO:0000259" key="2">
    <source>
        <dbReference type="Pfam" id="PF23286"/>
    </source>
</evidence>
<name>A0A8T0CR62_CORYI</name>
<gene>
    <name evidence="3" type="ORF">BT93_L5819</name>
</gene>
<dbReference type="InterPro" id="IPR058546">
    <property type="entry name" value="RPS4B/Roq1-like_LRR"/>
</dbReference>
<evidence type="ECO:0000313" key="4">
    <source>
        <dbReference type="Proteomes" id="UP000806378"/>
    </source>
</evidence>
<dbReference type="Gene3D" id="3.80.10.10">
    <property type="entry name" value="Ribonuclease Inhibitor"/>
    <property type="match status" value="2"/>
</dbReference>
<keyword evidence="1" id="KW-0611">Plant defense</keyword>
<accession>A0A8T0CR62</accession>
<keyword evidence="4" id="KW-1185">Reference proteome</keyword>
<dbReference type="Gramene" id="rna-gnl|WGS:JABURB|Cocit.L5819.1">
    <property type="protein sequence ID" value="cds-KAF7850137.1"/>
    <property type="gene ID" value="gene-BT93_L5819"/>
</dbReference>
<protein>
    <recommendedName>
        <fullName evidence="2">Disease resistance protein RPS4B/Roq1-like leucine-rich repeats domain-containing protein</fullName>
    </recommendedName>
</protein>
<dbReference type="Pfam" id="PF23286">
    <property type="entry name" value="LRR_13"/>
    <property type="match status" value="1"/>
</dbReference>
<organism evidence="3 4">
    <name type="scientific">Corymbia citriodora subsp. variegata</name>
    <dbReference type="NCBI Taxonomy" id="360336"/>
    <lineage>
        <taxon>Eukaryota</taxon>
        <taxon>Viridiplantae</taxon>
        <taxon>Streptophyta</taxon>
        <taxon>Embryophyta</taxon>
        <taxon>Tracheophyta</taxon>
        <taxon>Spermatophyta</taxon>
        <taxon>Magnoliopsida</taxon>
        <taxon>eudicotyledons</taxon>
        <taxon>Gunneridae</taxon>
        <taxon>Pentapetalae</taxon>
        <taxon>rosids</taxon>
        <taxon>malvids</taxon>
        <taxon>Myrtales</taxon>
        <taxon>Myrtaceae</taxon>
        <taxon>Myrtoideae</taxon>
        <taxon>Eucalypteae</taxon>
        <taxon>Corymbia</taxon>
    </lineage>
</organism>
<proteinExistence type="predicted"/>
<dbReference type="EMBL" id="MU089643">
    <property type="protein sequence ID" value="KAF7850137.1"/>
    <property type="molecule type" value="Genomic_DNA"/>
</dbReference>
<dbReference type="PROSITE" id="PS51450">
    <property type="entry name" value="LRR"/>
    <property type="match status" value="1"/>
</dbReference>
<dbReference type="PANTHER" id="PTHR47186">
    <property type="entry name" value="LEUCINE-RICH REPEAT-CONTAINING PROTEIN 57"/>
    <property type="match status" value="1"/>
</dbReference>
<comment type="caution">
    <text evidence="3">The sequence shown here is derived from an EMBL/GenBank/DDBJ whole genome shotgun (WGS) entry which is preliminary data.</text>
</comment>
<evidence type="ECO:0000313" key="3">
    <source>
        <dbReference type="EMBL" id="KAF7850137.1"/>
    </source>
</evidence>
<dbReference type="OrthoDB" id="1435371at2759"/>
<dbReference type="InterPro" id="IPR032675">
    <property type="entry name" value="LRR_dom_sf"/>
</dbReference>
<evidence type="ECO:0000256" key="1">
    <source>
        <dbReference type="ARBA" id="ARBA00022821"/>
    </source>
</evidence>
<dbReference type="SUPFAM" id="SSF52058">
    <property type="entry name" value="L domain-like"/>
    <property type="match status" value="1"/>
</dbReference>
<dbReference type="AlphaFoldDB" id="A0A8T0CR62"/>